<name>A0A7T8B954_9SPIR</name>
<dbReference type="InterPro" id="IPR004027">
    <property type="entry name" value="SEC_C_motif"/>
</dbReference>
<dbReference type="InterPro" id="IPR011990">
    <property type="entry name" value="TPR-like_helical_dom_sf"/>
</dbReference>
<proteinExistence type="predicted"/>
<evidence type="ECO:0000313" key="2">
    <source>
        <dbReference type="Proteomes" id="UP000595917"/>
    </source>
</evidence>
<dbReference type="RefSeq" id="WP_215626595.1">
    <property type="nucleotide sequence ID" value="NZ_CP067089.2"/>
</dbReference>
<protein>
    <submittedName>
        <fullName evidence="1">SEC-C domain-containing protein</fullName>
    </submittedName>
</protein>
<sequence>MMRNWIAPFRRGLRQLSRHNPKKALREFEQAMALCPASEKRELARILFFTGICLERLGQESLALKSWLNARRLIKTKRYSRFLFRFINGYGMRRSGDCRQDDYQAFRSIQARRYLERRGIARFASTPEWDMVRALIDDAWQLLCRSGILKTLNISEKLAIFKRAKLDFPYIHPGQGMESYREPLAVNFRTGAAQPKLIEGGDLCPCGSGLSYQQCCGRIQPDSAVEFGPK</sequence>
<gene>
    <name evidence="1" type="ORF">JFL75_20560</name>
</gene>
<keyword evidence="2" id="KW-1185">Reference proteome</keyword>
<dbReference type="EMBL" id="CP067089">
    <property type="protein sequence ID" value="QQO09289.1"/>
    <property type="molecule type" value="Genomic_DNA"/>
</dbReference>
<accession>A0A7T8B954</accession>
<dbReference type="SUPFAM" id="SSF103642">
    <property type="entry name" value="Sec-C motif"/>
    <property type="match status" value="1"/>
</dbReference>
<dbReference type="AlphaFoldDB" id="A0A7T8B954"/>
<dbReference type="KEGG" id="bhc:JFL75_20560"/>
<organism evidence="1 2">
    <name type="scientific">Breznakiella homolactica</name>
    <dbReference type="NCBI Taxonomy" id="2798577"/>
    <lineage>
        <taxon>Bacteria</taxon>
        <taxon>Pseudomonadati</taxon>
        <taxon>Spirochaetota</taxon>
        <taxon>Spirochaetia</taxon>
        <taxon>Spirochaetales</taxon>
        <taxon>Breznakiellaceae</taxon>
        <taxon>Breznakiella</taxon>
    </lineage>
</organism>
<dbReference type="Proteomes" id="UP000595917">
    <property type="component" value="Chromosome"/>
</dbReference>
<reference evidence="1" key="1">
    <citation type="submission" date="2021-01" db="EMBL/GenBank/DDBJ databases">
        <title>Description of Breznakiella homolactica.</title>
        <authorList>
            <person name="Song Y."/>
            <person name="Brune A."/>
        </authorList>
    </citation>
    <scope>NUCLEOTIDE SEQUENCE</scope>
    <source>
        <strain evidence="1">RmG30</strain>
    </source>
</reference>
<dbReference type="SUPFAM" id="SSF48452">
    <property type="entry name" value="TPR-like"/>
    <property type="match status" value="1"/>
</dbReference>
<dbReference type="Pfam" id="PF02810">
    <property type="entry name" value="SEC-C"/>
    <property type="match status" value="1"/>
</dbReference>
<evidence type="ECO:0000313" key="1">
    <source>
        <dbReference type="EMBL" id="QQO09289.1"/>
    </source>
</evidence>